<accession>A0AAD9BWT9</accession>
<evidence type="ECO:0000313" key="3">
    <source>
        <dbReference type="Proteomes" id="UP001228049"/>
    </source>
</evidence>
<evidence type="ECO:0000256" key="1">
    <source>
        <dbReference type="SAM" id="MobiDB-lite"/>
    </source>
</evidence>
<gene>
    <name evidence="2" type="ORF">KUDE01_015129</name>
</gene>
<dbReference type="EMBL" id="JASDAP010000016">
    <property type="protein sequence ID" value="KAK1890458.1"/>
    <property type="molecule type" value="Genomic_DNA"/>
</dbReference>
<sequence length="75" mass="8745">MCENTYNCLRGDTFFEFLIIWRTHVSRVCTNQNEPQNVSSASSPVLRRCLRDKLKENQTGGGLSTRSMSVYERRR</sequence>
<reference evidence="2" key="1">
    <citation type="submission" date="2023-04" db="EMBL/GenBank/DDBJ databases">
        <title>Chromosome-level genome of Chaenocephalus aceratus.</title>
        <authorList>
            <person name="Park H."/>
        </authorList>
    </citation>
    <scope>NUCLEOTIDE SEQUENCE</scope>
    <source>
        <strain evidence="2">DE</strain>
        <tissue evidence="2">Muscle</tissue>
    </source>
</reference>
<comment type="caution">
    <text evidence="2">The sequence shown here is derived from an EMBL/GenBank/DDBJ whole genome shotgun (WGS) entry which is preliminary data.</text>
</comment>
<dbReference type="GO" id="GO:0032259">
    <property type="term" value="P:methylation"/>
    <property type="evidence" value="ECO:0007669"/>
    <property type="project" value="UniProtKB-KW"/>
</dbReference>
<keyword evidence="2" id="KW-0808">Transferase</keyword>
<organism evidence="2 3">
    <name type="scientific">Dissostichus eleginoides</name>
    <name type="common">Patagonian toothfish</name>
    <name type="synonym">Dissostichus amissus</name>
    <dbReference type="NCBI Taxonomy" id="100907"/>
    <lineage>
        <taxon>Eukaryota</taxon>
        <taxon>Metazoa</taxon>
        <taxon>Chordata</taxon>
        <taxon>Craniata</taxon>
        <taxon>Vertebrata</taxon>
        <taxon>Euteleostomi</taxon>
        <taxon>Actinopterygii</taxon>
        <taxon>Neopterygii</taxon>
        <taxon>Teleostei</taxon>
        <taxon>Neoteleostei</taxon>
        <taxon>Acanthomorphata</taxon>
        <taxon>Eupercaria</taxon>
        <taxon>Perciformes</taxon>
        <taxon>Notothenioidei</taxon>
        <taxon>Nototheniidae</taxon>
        <taxon>Dissostichus</taxon>
    </lineage>
</organism>
<name>A0AAD9BWT9_DISEL</name>
<dbReference type="GO" id="GO:0008168">
    <property type="term" value="F:methyltransferase activity"/>
    <property type="evidence" value="ECO:0007669"/>
    <property type="project" value="UniProtKB-KW"/>
</dbReference>
<proteinExistence type="predicted"/>
<keyword evidence="3" id="KW-1185">Reference proteome</keyword>
<dbReference type="AlphaFoldDB" id="A0AAD9BWT9"/>
<evidence type="ECO:0000313" key="2">
    <source>
        <dbReference type="EMBL" id="KAK1890458.1"/>
    </source>
</evidence>
<protein>
    <submittedName>
        <fullName evidence="2">Ribosomal RNA small subunit methyltransferase G</fullName>
    </submittedName>
</protein>
<dbReference type="Proteomes" id="UP001228049">
    <property type="component" value="Unassembled WGS sequence"/>
</dbReference>
<feature type="region of interest" description="Disordered" evidence="1">
    <location>
        <begin position="56"/>
        <end position="75"/>
    </location>
</feature>
<keyword evidence="2" id="KW-0489">Methyltransferase</keyword>